<name>E8U5F5_DEIML</name>
<reference evidence="2" key="2">
    <citation type="submission" date="2011-01" db="EMBL/GenBank/DDBJ databases">
        <title>The complete genome of Deinococcus maricopensis DSM 21211.</title>
        <authorList>
            <consortium name="US DOE Joint Genome Institute (JGI-PGF)"/>
            <person name="Lucas S."/>
            <person name="Copeland A."/>
            <person name="Lapidus A."/>
            <person name="Goodwin L."/>
            <person name="Pitluck S."/>
            <person name="Kyrpides N."/>
            <person name="Mavromatis K."/>
            <person name="Pagani I."/>
            <person name="Ivanova N."/>
            <person name="Ovchinnikova G."/>
            <person name="Zeytun A."/>
            <person name="Detter J.C."/>
            <person name="Han C."/>
            <person name="Land M."/>
            <person name="Hauser L."/>
            <person name="Markowitz V."/>
            <person name="Cheng J.-F."/>
            <person name="Hugenholtz P."/>
            <person name="Woyke T."/>
            <person name="Wu D."/>
            <person name="Pukall R."/>
            <person name="Gehrich-Schroeter G."/>
            <person name="Brambilla E."/>
            <person name="Klenk H.-P."/>
            <person name="Eisen J.A."/>
        </authorList>
    </citation>
    <scope>NUCLEOTIDE SEQUENCE [LARGE SCALE GENOMIC DNA]</scope>
    <source>
        <strain evidence="2">DSM 21211 / LMG 22137 / NRRL B-23946 / LB-34</strain>
    </source>
</reference>
<dbReference type="KEGG" id="dmr:Deima_0637"/>
<dbReference type="STRING" id="709986.Deima_0637"/>
<protein>
    <submittedName>
        <fullName evidence="1">Uncharacterized protein</fullName>
    </submittedName>
</protein>
<evidence type="ECO:0000313" key="2">
    <source>
        <dbReference type="Proteomes" id="UP000008635"/>
    </source>
</evidence>
<sequence>MRNNTLDCRAVLRKDHPLQPEILNHILDTLDADKRFRSEAFASEDFPKARKPYEREGFLKGVAREQVGSFIQLFRDHAVPYDILMETVKGYGTRFLIQLQQTPAEALQHVDELAQHLAGLIRPGYDGVLHDWNEDSDEAEAFSDAVIANPNLFRHNGLDRLGVRSRLGPHITVRLRAPGTVDVPDAVIKDAWGGGQIGLRPEPWSTSFADLYAAQEHVMGILDQSGVFGQYDQFPMVKRGRNWRPYLDAHDSTPST</sequence>
<proteinExistence type="predicted"/>
<keyword evidence="2" id="KW-1185">Reference proteome</keyword>
<gene>
    <name evidence="1" type="ordered locus">Deima_0637</name>
</gene>
<dbReference type="HOGENOM" id="CLU_1084710_0_0_0"/>
<dbReference type="OrthoDB" id="2658190at2"/>
<dbReference type="RefSeq" id="WP_013555799.1">
    <property type="nucleotide sequence ID" value="NC_014958.1"/>
</dbReference>
<organism evidence="1 2">
    <name type="scientific">Deinococcus maricopensis (strain DSM 21211 / LMG 22137 / NRRL B-23946 / LB-34)</name>
    <dbReference type="NCBI Taxonomy" id="709986"/>
    <lineage>
        <taxon>Bacteria</taxon>
        <taxon>Thermotogati</taxon>
        <taxon>Deinococcota</taxon>
        <taxon>Deinococci</taxon>
        <taxon>Deinococcales</taxon>
        <taxon>Deinococcaceae</taxon>
        <taxon>Deinococcus</taxon>
    </lineage>
</organism>
<accession>E8U5F5</accession>
<dbReference type="EMBL" id="CP002454">
    <property type="protein sequence ID" value="ADV66294.1"/>
    <property type="molecule type" value="Genomic_DNA"/>
</dbReference>
<dbReference type="Proteomes" id="UP000008635">
    <property type="component" value="Chromosome"/>
</dbReference>
<dbReference type="AlphaFoldDB" id="E8U5F5"/>
<reference evidence="1 2" key="1">
    <citation type="journal article" date="2011" name="Stand. Genomic Sci.">
        <title>Complete genome sequence of Deinococcus maricopensis type strain (LB-34).</title>
        <authorList>
            <person name="Pukall R."/>
            <person name="Zeytun A."/>
            <person name="Lucas S."/>
            <person name="Lapidus A."/>
            <person name="Hammon N."/>
            <person name="Deshpande S."/>
            <person name="Nolan M."/>
            <person name="Cheng J.F."/>
            <person name="Pitluck S."/>
            <person name="Liolios K."/>
            <person name="Pagani I."/>
            <person name="Mikhailova N."/>
            <person name="Ivanova N."/>
            <person name="Mavromatis K."/>
            <person name="Pati A."/>
            <person name="Tapia R."/>
            <person name="Han C."/>
            <person name="Goodwin L."/>
            <person name="Chen A."/>
            <person name="Palaniappan K."/>
            <person name="Land M."/>
            <person name="Hauser L."/>
            <person name="Chang Y.J."/>
            <person name="Jeffries C.D."/>
            <person name="Brambilla E.M."/>
            <person name="Rohde M."/>
            <person name="Goker M."/>
            <person name="Detter J.C."/>
            <person name="Woyke T."/>
            <person name="Bristow J."/>
            <person name="Eisen J.A."/>
            <person name="Markowitz V."/>
            <person name="Hugenholtz P."/>
            <person name="Kyrpides N.C."/>
            <person name="Klenk H.P."/>
        </authorList>
    </citation>
    <scope>NUCLEOTIDE SEQUENCE [LARGE SCALE GENOMIC DNA]</scope>
    <source>
        <strain evidence="2">DSM 21211 / LMG 22137 / NRRL B-23946 / LB-34</strain>
    </source>
</reference>
<evidence type="ECO:0000313" key="1">
    <source>
        <dbReference type="EMBL" id="ADV66294.1"/>
    </source>
</evidence>